<proteinExistence type="predicted"/>
<comment type="subunit">
    <text evidence="1">Self-associates forming complexes of several hundred monomers.</text>
</comment>
<evidence type="ECO:0000256" key="4">
    <source>
        <dbReference type="ARBA" id="ARBA00023163"/>
    </source>
</evidence>
<name>A0AA38IYH2_9CUCU</name>
<keyword evidence="9" id="KW-1185">Reference proteome</keyword>
<evidence type="ECO:0000256" key="5">
    <source>
        <dbReference type="ARBA" id="ARBA00025466"/>
    </source>
</evidence>
<evidence type="ECO:0000256" key="2">
    <source>
        <dbReference type="ARBA" id="ARBA00016807"/>
    </source>
</evidence>
<dbReference type="GO" id="GO:0005634">
    <property type="term" value="C:nucleus"/>
    <property type="evidence" value="ECO:0007669"/>
    <property type="project" value="TreeGrafter"/>
</dbReference>
<dbReference type="Proteomes" id="UP001168821">
    <property type="component" value="Unassembled WGS sequence"/>
</dbReference>
<evidence type="ECO:0000259" key="7">
    <source>
        <dbReference type="Pfam" id="PF13873"/>
    </source>
</evidence>
<accession>A0AA38IYH2</accession>
<feature type="coiled-coil region" evidence="6">
    <location>
        <begin position="215"/>
        <end position="260"/>
    </location>
</feature>
<dbReference type="Pfam" id="PF13873">
    <property type="entry name" value="Myb_DNA-bind_5"/>
    <property type="match status" value="1"/>
</dbReference>
<protein>
    <recommendedName>
        <fullName evidence="2">Regulatory protein zeste</fullName>
    </recommendedName>
</protein>
<sequence>MEGNTKKAVRCGSITARQKEMLVAFMENHPQLKTGKFSNIFTHKDARNLWSEVTVVLNQCPNGSKKEWEQWRKVWQDLKKNAKAKAASISSNLRKTGGGPGSEETMDQLESSIIDLMAPTEIHGDMGVSESQVSFDGISVLGNTDAASSFSINNHVNDNVEASTSTISTIPVKNSKAVTKTRRLNKTHRLKTSLQASERLLTISEKKEQYLQSYYKEKIAILKQAEERRRNYENKKLCFLEQQVNVQQSLLEELRQLKTAILSRK</sequence>
<dbReference type="EMBL" id="JALNTZ010000002">
    <property type="protein sequence ID" value="KAJ3663721.1"/>
    <property type="molecule type" value="Genomic_DNA"/>
</dbReference>
<gene>
    <name evidence="8" type="ORF">Zmor_007948</name>
</gene>
<dbReference type="PANTHER" id="PTHR23098">
    <property type="entry name" value="AGAP001331-PA-RELATED"/>
    <property type="match status" value="1"/>
</dbReference>
<dbReference type="AlphaFoldDB" id="A0AA38IYH2"/>
<evidence type="ECO:0000313" key="8">
    <source>
        <dbReference type="EMBL" id="KAJ3663721.1"/>
    </source>
</evidence>
<reference evidence="8" key="1">
    <citation type="journal article" date="2023" name="G3 (Bethesda)">
        <title>Whole genome assemblies of Zophobas morio and Tenebrio molitor.</title>
        <authorList>
            <person name="Kaur S."/>
            <person name="Stinson S.A."/>
            <person name="diCenzo G.C."/>
        </authorList>
    </citation>
    <scope>NUCLEOTIDE SEQUENCE</scope>
    <source>
        <strain evidence="8">QUZm001</strain>
    </source>
</reference>
<dbReference type="PANTHER" id="PTHR23098:SF16">
    <property type="entry name" value="REGULATORY PROTEIN ZESTE"/>
    <property type="match status" value="1"/>
</dbReference>
<dbReference type="InterPro" id="IPR028002">
    <property type="entry name" value="Myb_DNA-bind_5"/>
</dbReference>
<evidence type="ECO:0000256" key="6">
    <source>
        <dbReference type="SAM" id="Coils"/>
    </source>
</evidence>
<comment type="function">
    <text evidence="5">Involved in transvection phenomena (= synapsis-dependent gene expression), where the synaptic pairing of chromosomes carrying genes with which zeste interacts influences the expression of these genes. Zeste binds to DNA and stimulates transcription from a nearby promoter.</text>
</comment>
<organism evidence="8 9">
    <name type="scientific">Zophobas morio</name>
    <dbReference type="NCBI Taxonomy" id="2755281"/>
    <lineage>
        <taxon>Eukaryota</taxon>
        <taxon>Metazoa</taxon>
        <taxon>Ecdysozoa</taxon>
        <taxon>Arthropoda</taxon>
        <taxon>Hexapoda</taxon>
        <taxon>Insecta</taxon>
        <taxon>Pterygota</taxon>
        <taxon>Neoptera</taxon>
        <taxon>Endopterygota</taxon>
        <taxon>Coleoptera</taxon>
        <taxon>Polyphaga</taxon>
        <taxon>Cucujiformia</taxon>
        <taxon>Tenebrionidae</taxon>
        <taxon>Zophobas</taxon>
    </lineage>
</organism>
<feature type="domain" description="Myb/SANT-like DNA-binding" evidence="7">
    <location>
        <begin position="15"/>
        <end position="87"/>
    </location>
</feature>
<evidence type="ECO:0000313" key="9">
    <source>
        <dbReference type="Proteomes" id="UP001168821"/>
    </source>
</evidence>
<evidence type="ECO:0000256" key="3">
    <source>
        <dbReference type="ARBA" id="ARBA00023015"/>
    </source>
</evidence>
<keyword evidence="3" id="KW-0805">Transcription regulation</keyword>
<comment type="caution">
    <text evidence="8">The sequence shown here is derived from an EMBL/GenBank/DDBJ whole genome shotgun (WGS) entry which is preliminary data.</text>
</comment>
<evidence type="ECO:0000256" key="1">
    <source>
        <dbReference type="ARBA" id="ARBA00011764"/>
    </source>
</evidence>
<keyword evidence="6" id="KW-0175">Coiled coil</keyword>
<keyword evidence="4" id="KW-0804">Transcription</keyword>